<dbReference type="OrthoDB" id="120976at2759"/>
<dbReference type="GO" id="GO:0031267">
    <property type="term" value="F:small GTPase binding"/>
    <property type="evidence" value="ECO:0007669"/>
    <property type="project" value="TreeGrafter"/>
</dbReference>
<evidence type="ECO:0000256" key="2">
    <source>
        <dbReference type="ARBA" id="ARBA00022614"/>
    </source>
</evidence>
<keyword evidence="1" id="KW-0343">GTPase activation</keyword>
<gene>
    <name evidence="4" type="ORF">COCON_G00193550</name>
</gene>
<organism evidence="4 5">
    <name type="scientific">Conger conger</name>
    <name type="common">Conger eel</name>
    <name type="synonym">Muraena conger</name>
    <dbReference type="NCBI Taxonomy" id="82655"/>
    <lineage>
        <taxon>Eukaryota</taxon>
        <taxon>Metazoa</taxon>
        <taxon>Chordata</taxon>
        <taxon>Craniata</taxon>
        <taxon>Vertebrata</taxon>
        <taxon>Euteleostomi</taxon>
        <taxon>Actinopterygii</taxon>
        <taxon>Neopterygii</taxon>
        <taxon>Teleostei</taxon>
        <taxon>Anguilliformes</taxon>
        <taxon>Congridae</taxon>
        <taxon>Conger</taxon>
    </lineage>
</organism>
<dbReference type="InterPro" id="IPR001611">
    <property type="entry name" value="Leu-rich_rpt"/>
</dbReference>
<evidence type="ECO:0000256" key="3">
    <source>
        <dbReference type="ARBA" id="ARBA00022737"/>
    </source>
</evidence>
<keyword evidence="3" id="KW-0677">Repeat</keyword>
<dbReference type="PANTHER" id="PTHR24113:SF12">
    <property type="entry name" value="RAN GTPASE-ACTIVATING PROTEIN 1"/>
    <property type="match status" value="1"/>
</dbReference>
<name>A0A9Q1D0L3_CONCO</name>
<dbReference type="GO" id="GO:0005829">
    <property type="term" value="C:cytosol"/>
    <property type="evidence" value="ECO:0007669"/>
    <property type="project" value="TreeGrafter"/>
</dbReference>
<dbReference type="GO" id="GO:0005634">
    <property type="term" value="C:nucleus"/>
    <property type="evidence" value="ECO:0007669"/>
    <property type="project" value="TreeGrafter"/>
</dbReference>
<dbReference type="SUPFAM" id="SSF52047">
    <property type="entry name" value="RNI-like"/>
    <property type="match status" value="1"/>
</dbReference>
<keyword evidence="5" id="KW-1185">Reference proteome</keyword>
<dbReference type="GO" id="GO:0006913">
    <property type="term" value="P:nucleocytoplasmic transport"/>
    <property type="evidence" value="ECO:0007669"/>
    <property type="project" value="TreeGrafter"/>
</dbReference>
<accession>A0A9Q1D0L3</accession>
<sequence>MNTLMFQYASQAQQTAGLFGNHLGDKGVCTLLNGLADLQGQTVGQRTLELWSGDAQGMDAPLLPRETSRDSTALHTHITQAFVLLELDLGGNGVSSEGLRVLSSYLRCHSQLKYLGLAKTNVADISAWENLFDSLTTNVLLTHIILDECHLGDQGVELFANMLRYNQSLTKIDLDYNSVGDRGGNAIIEALFGRRCRLLSHLSLEGNNISVALINKIQQEIQLNLPNNY</sequence>
<dbReference type="Proteomes" id="UP001152803">
    <property type="component" value="Unassembled WGS sequence"/>
</dbReference>
<dbReference type="InterPro" id="IPR032675">
    <property type="entry name" value="LRR_dom_sf"/>
</dbReference>
<dbReference type="InterPro" id="IPR027038">
    <property type="entry name" value="RanGap"/>
</dbReference>
<evidence type="ECO:0000313" key="4">
    <source>
        <dbReference type="EMBL" id="KAJ8255491.1"/>
    </source>
</evidence>
<dbReference type="GO" id="GO:0048471">
    <property type="term" value="C:perinuclear region of cytoplasm"/>
    <property type="evidence" value="ECO:0007669"/>
    <property type="project" value="TreeGrafter"/>
</dbReference>
<dbReference type="GO" id="GO:0005096">
    <property type="term" value="F:GTPase activator activity"/>
    <property type="evidence" value="ECO:0007669"/>
    <property type="project" value="UniProtKB-KW"/>
</dbReference>
<keyword evidence="2" id="KW-0433">Leucine-rich repeat</keyword>
<evidence type="ECO:0000313" key="5">
    <source>
        <dbReference type="Proteomes" id="UP001152803"/>
    </source>
</evidence>
<dbReference type="AlphaFoldDB" id="A0A9Q1D0L3"/>
<evidence type="ECO:0000256" key="1">
    <source>
        <dbReference type="ARBA" id="ARBA00022468"/>
    </source>
</evidence>
<proteinExistence type="predicted"/>
<dbReference type="Pfam" id="PF13516">
    <property type="entry name" value="LRR_6"/>
    <property type="match status" value="3"/>
</dbReference>
<comment type="caution">
    <text evidence="4">The sequence shown here is derived from an EMBL/GenBank/DDBJ whole genome shotgun (WGS) entry which is preliminary data.</text>
</comment>
<dbReference type="EMBL" id="JAFJMO010000015">
    <property type="protein sequence ID" value="KAJ8255491.1"/>
    <property type="molecule type" value="Genomic_DNA"/>
</dbReference>
<reference evidence="4" key="1">
    <citation type="journal article" date="2023" name="Science">
        <title>Genome structures resolve the early diversification of teleost fishes.</title>
        <authorList>
            <person name="Parey E."/>
            <person name="Louis A."/>
            <person name="Montfort J."/>
            <person name="Bouchez O."/>
            <person name="Roques C."/>
            <person name="Iampietro C."/>
            <person name="Lluch J."/>
            <person name="Castinel A."/>
            <person name="Donnadieu C."/>
            <person name="Desvignes T."/>
            <person name="Floi Bucao C."/>
            <person name="Jouanno E."/>
            <person name="Wen M."/>
            <person name="Mejri S."/>
            <person name="Dirks R."/>
            <person name="Jansen H."/>
            <person name="Henkel C."/>
            <person name="Chen W.J."/>
            <person name="Zahm M."/>
            <person name="Cabau C."/>
            <person name="Klopp C."/>
            <person name="Thompson A.W."/>
            <person name="Robinson-Rechavi M."/>
            <person name="Braasch I."/>
            <person name="Lecointre G."/>
            <person name="Bobe J."/>
            <person name="Postlethwait J.H."/>
            <person name="Berthelot C."/>
            <person name="Roest Crollius H."/>
            <person name="Guiguen Y."/>
        </authorList>
    </citation>
    <scope>NUCLEOTIDE SEQUENCE</scope>
    <source>
        <strain evidence="4">Concon-B</strain>
    </source>
</reference>
<protein>
    <submittedName>
        <fullName evidence="4">Uncharacterized protein</fullName>
    </submittedName>
</protein>
<dbReference type="Gene3D" id="3.80.10.10">
    <property type="entry name" value="Ribonuclease Inhibitor"/>
    <property type="match status" value="1"/>
</dbReference>
<dbReference type="SMART" id="SM00368">
    <property type="entry name" value="LRR_RI"/>
    <property type="match status" value="3"/>
</dbReference>
<dbReference type="PANTHER" id="PTHR24113">
    <property type="entry name" value="RAN GTPASE-ACTIVATING PROTEIN 1"/>
    <property type="match status" value="1"/>
</dbReference>